<feature type="transmembrane region" description="Helical" evidence="1">
    <location>
        <begin position="7"/>
        <end position="27"/>
    </location>
</feature>
<keyword evidence="1" id="KW-0812">Transmembrane</keyword>
<organism evidence="2">
    <name type="scientific">uncultured Sulfurovum sp</name>
    <dbReference type="NCBI Taxonomy" id="269237"/>
    <lineage>
        <taxon>Bacteria</taxon>
        <taxon>Pseudomonadati</taxon>
        <taxon>Campylobacterota</taxon>
        <taxon>Epsilonproteobacteria</taxon>
        <taxon>Campylobacterales</taxon>
        <taxon>Sulfurovaceae</taxon>
        <taxon>Sulfurovum</taxon>
        <taxon>environmental samples</taxon>
    </lineage>
</organism>
<accession>A0A6S6TSW6</accession>
<proteinExistence type="predicted"/>
<keyword evidence="1" id="KW-0472">Membrane</keyword>
<name>A0A6S6TSW6_9BACT</name>
<sequence>MKLMNKVANVKIILSFLVGLFIVYYLFMEDINKQNERDRLLSIFFDKNKIIVNSTKEIDKRKIKIWLDGKEKKLVYEYRKLDSRWTSSKFESVNNFFKIFFEEDKYYAFEQRYGRHTLLITYDERPLGKLTQFKTNWWHYHHYLFSVAEKDARAYVEIDVIGPDTATLVYNSFEQYYEYKALKRCKDGEELFEKKHKEEQWQNLVGMVYINKYKDVGINVLRGSSECTYEDYFTSDIDGNPFKNLIDAETIKSLGNNFYKDKNFIFHYFSMADGGSFYPFTKADYETFQVISDCYAKDKFFVYTTDQGRVLKNADANSFKDIEGSVGCFGKDKNR</sequence>
<dbReference type="AlphaFoldDB" id="A0A6S6TSW6"/>
<dbReference type="EMBL" id="CACVAU010000063">
    <property type="protein sequence ID" value="CAA6821247.1"/>
    <property type="molecule type" value="Genomic_DNA"/>
</dbReference>
<evidence type="ECO:0000313" key="2">
    <source>
        <dbReference type="EMBL" id="CAA6821247.1"/>
    </source>
</evidence>
<reference evidence="2" key="1">
    <citation type="submission" date="2020-01" db="EMBL/GenBank/DDBJ databases">
        <authorList>
            <person name="Meier V. D."/>
            <person name="Meier V D."/>
        </authorList>
    </citation>
    <scope>NUCLEOTIDE SEQUENCE</scope>
    <source>
        <strain evidence="2">HLG_WM_MAG_05</strain>
    </source>
</reference>
<dbReference type="Pfam" id="PF13644">
    <property type="entry name" value="DKNYY"/>
    <property type="match status" value="1"/>
</dbReference>
<protein>
    <submittedName>
        <fullName evidence="2">Uncharacterized protein</fullName>
    </submittedName>
</protein>
<keyword evidence="1" id="KW-1133">Transmembrane helix</keyword>
<evidence type="ECO:0000256" key="1">
    <source>
        <dbReference type="SAM" id="Phobius"/>
    </source>
</evidence>
<gene>
    <name evidence="2" type="ORF">HELGO_WM5481</name>
</gene>
<dbReference type="InterPro" id="IPR027375">
    <property type="entry name" value="DKNYY"/>
</dbReference>